<comment type="similarity">
    <text evidence="1">Belongs to the CNOT2/3/5 family.</text>
</comment>
<dbReference type="AlphaFoldDB" id="A0A7M6DQB5"/>
<reference evidence="6" key="1">
    <citation type="submission" date="2021-01" db="UniProtKB">
        <authorList>
            <consortium name="EnsemblMetazoa"/>
        </authorList>
    </citation>
    <scope>IDENTIFICATION</scope>
</reference>
<evidence type="ECO:0000313" key="6">
    <source>
        <dbReference type="EnsemblMetazoa" id="CLYHEMP022100.1"/>
    </source>
</evidence>
<dbReference type="Gene3D" id="2.30.30.1020">
    <property type="entry name" value="CCR4-NOT complex subunit 2/3/5, C-terminal domain"/>
    <property type="match status" value="1"/>
</dbReference>
<dbReference type="InterPro" id="IPR007282">
    <property type="entry name" value="NOT2/3/5_C"/>
</dbReference>
<feature type="compositionally biased region" description="Polar residues" evidence="4">
    <location>
        <begin position="312"/>
        <end position="330"/>
    </location>
</feature>
<feature type="compositionally biased region" description="Low complexity" evidence="4">
    <location>
        <begin position="270"/>
        <end position="311"/>
    </location>
</feature>
<feature type="compositionally biased region" description="Low complexity" evidence="4">
    <location>
        <begin position="113"/>
        <end position="157"/>
    </location>
</feature>
<protein>
    <recommendedName>
        <fullName evidence="5">NOT2/NOT3/NOT5 C-terminal domain-containing protein</fullName>
    </recommendedName>
</protein>
<evidence type="ECO:0000256" key="2">
    <source>
        <dbReference type="ARBA" id="ARBA00023015"/>
    </source>
</evidence>
<evidence type="ECO:0000313" key="7">
    <source>
        <dbReference type="Proteomes" id="UP000594262"/>
    </source>
</evidence>
<dbReference type="GO" id="GO:2000036">
    <property type="term" value="P:regulation of stem cell population maintenance"/>
    <property type="evidence" value="ECO:0007669"/>
    <property type="project" value="UniProtKB-ARBA"/>
</dbReference>
<keyword evidence="3" id="KW-0804">Transcription</keyword>
<dbReference type="PANTHER" id="PTHR23326">
    <property type="entry name" value="CCR4 NOT-RELATED"/>
    <property type="match status" value="1"/>
</dbReference>
<keyword evidence="7" id="KW-1185">Reference proteome</keyword>
<accession>A0A7M6DQB5</accession>
<feature type="compositionally biased region" description="Low complexity" evidence="4">
    <location>
        <begin position="177"/>
        <end position="195"/>
    </location>
</feature>
<dbReference type="OrthoDB" id="293823at2759"/>
<dbReference type="Pfam" id="PF04153">
    <property type="entry name" value="NOT2_3_5_C"/>
    <property type="match status" value="1"/>
</dbReference>
<dbReference type="GO" id="GO:0030015">
    <property type="term" value="C:CCR4-NOT core complex"/>
    <property type="evidence" value="ECO:0007669"/>
    <property type="project" value="InterPro"/>
</dbReference>
<proteinExistence type="inferred from homology"/>
<evidence type="ECO:0000256" key="4">
    <source>
        <dbReference type="SAM" id="MobiDB-lite"/>
    </source>
</evidence>
<dbReference type="EnsemblMetazoa" id="CLYHEMT022100.1">
    <property type="protein sequence ID" value="CLYHEMP022100.1"/>
    <property type="gene ID" value="CLYHEMG022100"/>
</dbReference>
<organism evidence="6 7">
    <name type="scientific">Clytia hemisphaerica</name>
    <dbReference type="NCBI Taxonomy" id="252671"/>
    <lineage>
        <taxon>Eukaryota</taxon>
        <taxon>Metazoa</taxon>
        <taxon>Cnidaria</taxon>
        <taxon>Hydrozoa</taxon>
        <taxon>Hydroidolina</taxon>
        <taxon>Leptothecata</taxon>
        <taxon>Obeliida</taxon>
        <taxon>Clytiidae</taxon>
        <taxon>Clytia</taxon>
    </lineage>
</organism>
<sequence length="545" mass="58775">MELEGIYEDLDLDTLIGAEIIKNPEDNDDDSIQSSPSSSLTSSHFHHSMNSPAKSNTVTVSPRKNSKSSSSSVPTTPSLSNGISSSGTSSSTTKDVPSTTSSSHTPSKRNLFSSTSSSTTTSSSSNTSTSSSTVTTSSTTSSSSTTPSLSSSSSTDSDYTVSVAATSVPLVNGFDHPSNSESPSTTTTSISTTLPTEDDSPSIQSSTNQTAVSSSSSSSSDNTDVTVSSVTGTTSSLPTEEETAVQAVRNHVESLKHPGYNSNSSIWRGSSASTTAPDTTSLPSSQPAPPSTATETNVVTATETATATAETSSLLAGTQLGTTLPTTSQPNPLPYPSTKMDDPLSQNNTDFAAGLKTSSLFGSVMNHTGSIGQKLSTSDTQEVRLQPVHGVAPLGPVLLSQERVKQLKMLDTAYHHLPQRQDSERMRPYISRSAVPIAPYHHHPAPPNIDSLEFFQRLSTETLFFIFYYQEGTRAQYLAAKALKKQSWRFHTKYMMWFQRHEEPKRITDEYEEGTYIFFDYEKWSQRKRDGFTFEYRYLEDKDLP</sequence>
<feature type="compositionally biased region" description="Low complexity" evidence="4">
    <location>
        <begin position="204"/>
        <end position="236"/>
    </location>
</feature>
<dbReference type="Proteomes" id="UP000594262">
    <property type="component" value="Unplaced"/>
</dbReference>
<feature type="compositionally biased region" description="Polar residues" evidence="4">
    <location>
        <begin position="49"/>
        <end position="58"/>
    </location>
</feature>
<feature type="compositionally biased region" description="Low complexity" evidence="4">
    <location>
        <begin position="59"/>
        <end position="105"/>
    </location>
</feature>
<name>A0A7M6DQB5_9CNID</name>
<dbReference type="GO" id="GO:0006355">
    <property type="term" value="P:regulation of DNA-templated transcription"/>
    <property type="evidence" value="ECO:0007669"/>
    <property type="project" value="InterPro"/>
</dbReference>
<feature type="domain" description="NOT2/NOT3/NOT5 C-terminal" evidence="5">
    <location>
        <begin position="414"/>
        <end position="539"/>
    </location>
</feature>
<evidence type="ECO:0000256" key="3">
    <source>
        <dbReference type="ARBA" id="ARBA00023163"/>
    </source>
</evidence>
<keyword evidence="2" id="KW-0805">Transcription regulation</keyword>
<dbReference type="InterPro" id="IPR040168">
    <property type="entry name" value="Not2/3/5"/>
</dbReference>
<feature type="region of interest" description="Disordered" evidence="4">
    <location>
        <begin position="21"/>
        <end position="347"/>
    </location>
</feature>
<evidence type="ECO:0000259" key="5">
    <source>
        <dbReference type="Pfam" id="PF04153"/>
    </source>
</evidence>
<feature type="compositionally biased region" description="Low complexity" evidence="4">
    <location>
        <begin position="32"/>
        <end position="43"/>
    </location>
</feature>
<evidence type="ECO:0000256" key="1">
    <source>
        <dbReference type="ARBA" id="ARBA00007682"/>
    </source>
</evidence>
<dbReference type="InterPro" id="IPR038635">
    <property type="entry name" value="CCR4-NOT_su2/3/5_C_sf"/>
</dbReference>